<evidence type="ECO:0000313" key="2">
    <source>
        <dbReference type="EMBL" id="KAB0795655.1"/>
    </source>
</evidence>
<dbReference type="Pfam" id="PF18701">
    <property type="entry name" value="DUF5641"/>
    <property type="match status" value="1"/>
</dbReference>
<protein>
    <recommendedName>
        <fullName evidence="1">DUF5641 domain-containing protein</fullName>
    </recommendedName>
</protein>
<comment type="caution">
    <text evidence="2">The sequence shown here is derived from an EMBL/GenBank/DDBJ whole genome shotgun (WGS) entry which is preliminary data.</text>
</comment>
<dbReference type="AlphaFoldDB" id="A0A5N4AEA2"/>
<dbReference type="Pfam" id="PF05380">
    <property type="entry name" value="Peptidase_A17"/>
    <property type="match status" value="1"/>
</dbReference>
<dbReference type="InParanoid" id="A0A5N4AEA2"/>
<accession>A0A5N4AEA2</accession>
<evidence type="ECO:0000259" key="1">
    <source>
        <dbReference type="Pfam" id="PF18701"/>
    </source>
</evidence>
<name>A0A5N4AEA2_PHOPY</name>
<gene>
    <name evidence="2" type="ORF">PPYR_12494</name>
</gene>
<dbReference type="EMBL" id="VVIM01000008">
    <property type="protein sequence ID" value="KAB0795655.1"/>
    <property type="molecule type" value="Genomic_DNA"/>
</dbReference>
<evidence type="ECO:0000313" key="3">
    <source>
        <dbReference type="Proteomes" id="UP000327044"/>
    </source>
</evidence>
<proteinExistence type="predicted"/>
<organism evidence="2 3">
    <name type="scientific">Photinus pyralis</name>
    <name type="common">Common eastern firefly</name>
    <name type="synonym">Lampyris pyralis</name>
    <dbReference type="NCBI Taxonomy" id="7054"/>
    <lineage>
        <taxon>Eukaryota</taxon>
        <taxon>Metazoa</taxon>
        <taxon>Ecdysozoa</taxon>
        <taxon>Arthropoda</taxon>
        <taxon>Hexapoda</taxon>
        <taxon>Insecta</taxon>
        <taxon>Pterygota</taxon>
        <taxon>Neoptera</taxon>
        <taxon>Endopterygota</taxon>
        <taxon>Coleoptera</taxon>
        <taxon>Polyphaga</taxon>
        <taxon>Elateriformia</taxon>
        <taxon>Elateroidea</taxon>
        <taxon>Lampyridae</taxon>
        <taxon>Lampyrinae</taxon>
        <taxon>Photinus</taxon>
    </lineage>
</organism>
<feature type="domain" description="DUF5641" evidence="1">
    <location>
        <begin position="518"/>
        <end position="592"/>
    </location>
</feature>
<sequence>MDDLLYTAETVEEILQVKDELTQILSSVGIPLRKFLSNASEVLENSSNSDASFSSIPLGERSNAKALGLSWNALSDTIYYSITFKNTGPSNTKRTILSMVSQCFDPLGLLSPVIITGKILIQKLWELKLAWDESVPHLINSEWNQFQNELIHLRDLQIPRCVIPISANQVELHGFSDSSSNAYGACIYVRCRNGTRCSSRLLCSKSRVAPLRVISIPRLELCAAVLLAELMQKVTASLAVDANKVFLWTDSTVVLNWLNSAANRYKTFIANRIAAVQEIFNSRVWHHVKSQENPADLVSRVISASNILINSLWWNGPEFLSSTDEFWKNTYFSPDLETSECKSSFTAVIQSTSDAEEFEMFDKFSSFSKLQRVLAYVNRFISNCKVSLAFRISGSLTTDELQHSSNLLVKICQRESFPNEIKQLLTKNKLKAKSNILSLNPFLDEFQLLRVGGRIRNSEYNSLLLPSNHALTRLIMKHYHITLLHCGPQQLLACVRETYWPISEPCLLDLRENRLSLYQRSQRIVQHFWKRWSIEVIPDLQRRTKWFQNMQDLLHIGSLVLIQEDNTPPLSWSLGRVVEIHRAPDGVIRSATNS</sequence>
<dbReference type="PANTHER" id="PTHR47331:SF5">
    <property type="entry name" value="RIBONUCLEASE H"/>
    <property type="match status" value="1"/>
</dbReference>
<reference evidence="2 3" key="1">
    <citation type="journal article" date="2018" name="Elife">
        <title>Firefly genomes illuminate parallel origins of bioluminescence in beetles.</title>
        <authorList>
            <person name="Fallon T.R."/>
            <person name="Lower S.E."/>
            <person name="Chang C.H."/>
            <person name="Bessho-Uehara M."/>
            <person name="Martin G.J."/>
            <person name="Bewick A.J."/>
            <person name="Behringer M."/>
            <person name="Debat H.J."/>
            <person name="Wong I."/>
            <person name="Day J.C."/>
            <person name="Suvorov A."/>
            <person name="Silva C.J."/>
            <person name="Stanger-Hall K.F."/>
            <person name="Hall D.W."/>
            <person name="Schmitz R.J."/>
            <person name="Nelson D.R."/>
            <person name="Lewis S.M."/>
            <person name="Shigenobu S."/>
            <person name="Bybee S.M."/>
            <person name="Larracuente A.M."/>
            <person name="Oba Y."/>
            <person name="Weng J.K."/>
        </authorList>
    </citation>
    <scope>NUCLEOTIDE SEQUENCE [LARGE SCALE GENOMIC DNA]</scope>
    <source>
        <strain evidence="2">1611_PpyrPB1</strain>
        <tissue evidence="2">Whole body</tissue>
    </source>
</reference>
<dbReference type="PANTHER" id="PTHR47331">
    <property type="entry name" value="PHD-TYPE DOMAIN-CONTAINING PROTEIN"/>
    <property type="match status" value="1"/>
</dbReference>
<dbReference type="InterPro" id="IPR008042">
    <property type="entry name" value="Retrotrans_Pao"/>
</dbReference>
<dbReference type="Proteomes" id="UP000327044">
    <property type="component" value="Unassembled WGS sequence"/>
</dbReference>
<keyword evidence="3" id="KW-1185">Reference proteome</keyword>
<dbReference type="InterPro" id="IPR040676">
    <property type="entry name" value="DUF5641"/>
</dbReference>